<dbReference type="GO" id="GO:0005829">
    <property type="term" value="C:cytosol"/>
    <property type="evidence" value="ECO:0007669"/>
    <property type="project" value="TreeGrafter"/>
</dbReference>
<dbReference type="Pfam" id="PF05701">
    <property type="entry name" value="WEMBL"/>
    <property type="match status" value="1"/>
</dbReference>
<name>A0A9Q0JV34_9MAGN</name>
<feature type="region of interest" description="Disordered" evidence="4">
    <location>
        <begin position="41"/>
        <end position="218"/>
    </location>
</feature>
<dbReference type="PANTHER" id="PTHR32054">
    <property type="entry name" value="HEAVY CHAIN, PUTATIVE, EXPRESSED-RELATED-RELATED"/>
    <property type="match status" value="1"/>
</dbReference>
<dbReference type="OrthoDB" id="1931671at2759"/>
<comment type="caution">
    <text evidence="5">The sequence shown here is derived from an EMBL/GenBank/DDBJ whole genome shotgun (WGS) entry which is preliminary data.</text>
</comment>
<sequence>MPSAKDMGFSQEITKTVGFNCPPFLQQILISRTRWDSLASKSMEETNNMGENFPPESAASKSLTLPDGEHTELKVSTTPVANEPAEPVEPDHPSNVIEDSEIAMVLDGSDHSVPAQDSLNPKENPQSVDSKGPQTIKSEEDEMVPGPSETQPSDASQQPEDCSSVSPADQVNNVSIHYIASGEGKDPQDDHHFGPSHELSQPLAKDANIGNKGPEHLDASPLAKRVNVHGGLVDTAAPFESVKQAVSKFGGIVDWKAHKIQTVEKQKHVEQELENAKEEIPELRKQSEAAEDAKAQVLTELDSMKRLLEQLKLNLERAQTEEHQAKQDSELARLRVEEMEQGIADDASIAAKVQLEVAKERYAAAVAELKSVKDELEALKGECASLVTEKDMAVKKAEEAISASKEVEKTVEDLTLELITAKEALESAHAAHLEAEEHRIGATMSTEQDYLSWEKELKEAEEEVQKLNQQILSTKDLKTKLDTASTLLLNLKAELAAYMESKLNQEALKEKGNSQGELGESMETTHSDAQFAVASAKKELEDMKINIEKATEEVNCLRVAALSLKSELEREKSALANIKQREGMASIAVASFEAEVNRTQSELALVRMKEKESREKMVELPKQLQQAAQEADQAKSLAQSAFEEMRKAKEEAELAKAGITTTEIRINAARKEIEAARASERLALAAVKALQESESTRSNEGEDVSTGVKISVEDYYALSKKAHEAEVQANMRVETAIALIEVAKESEFKSLEKLEEVNKEMAARKEALRSATEKAEKAKKGKLGVEQQLRKWRADHEQRRKAADQGVVNPTRSPRKSFEDLKEQKNIVGETEAAEPLHHVPIQRAFVPRNDLATDSTPEMKVLKKKKKKSLFPRIIMFLTRRKAQASKS</sequence>
<dbReference type="EMBL" id="JAMYWD010000012">
    <property type="protein sequence ID" value="KAJ4951378.1"/>
    <property type="molecule type" value="Genomic_DNA"/>
</dbReference>
<evidence type="ECO:0000256" key="3">
    <source>
        <dbReference type="SAM" id="Coils"/>
    </source>
</evidence>
<protein>
    <recommendedName>
        <fullName evidence="7">Protein WEAK CHLOROPLAST MOVEMENT UNDER BLUE LIGHT 1-like</fullName>
    </recommendedName>
</protein>
<evidence type="ECO:0000256" key="1">
    <source>
        <dbReference type="ARBA" id="ARBA00005485"/>
    </source>
</evidence>
<feature type="coiled-coil region" evidence="3">
    <location>
        <begin position="355"/>
        <end position="477"/>
    </location>
</feature>
<feature type="compositionally biased region" description="Polar residues" evidence="4">
    <location>
        <begin position="148"/>
        <end position="175"/>
    </location>
</feature>
<evidence type="ECO:0008006" key="7">
    <source>
        <dbReference type="Google" id="ProtNLM"/>
    </source>
</evidence>
<organism evidence="5 6">
    <name type="scientific">Protea cynaroides</name>
    <dbReference type="NCBI Taxonomy" id="273540"/>
    <lineage>
        <taxon>Eukaryota</taxon>
        <taxon>Viridiplantae</taxon>
        <taxon>Streptophyta</taxon>
        <taxon>Embryophyta</taxon>
        <taxon>Tracheophyta</taxon>
        <taxon>Spermatophyta</taxon>
        <taxon>Magnoliopsida</taxon>
        <taxon>Proteales</taxon>
        <taxon>Proteaceae</taxon>
        <taxon>Protea</taxon>
    </lineage>
</organism>
<reference evidence="5" key="1">
    <citation type="journal article" date="2023" name="Plant J.">
        <title>The genome of the king protea, Protea cynaroides.</title>
        <authorList>
            <person name="Chang J."/>
            <person name="Duong T.A."/>
            <person name="Schoeman C."/>
            <person name="Ma X."/>
            <person name="Roodt D."/>
            <person name="Barker N."/>
            <person name="Li Z."/>
            <person name="Van de Peer Y."/>
            <person name="Mizrachi E."/>
        </authorList>
    </citation>
    <scope>NUCLEOTIDE SEQUENCE</scope>
    <source>
        <tissue evidence="5">Young leaves</tissue>
    </source>
</reference>
<feature type="compositionally biased region" description="Polar residues" evidence="4">
    <location>
        <begin position="115"/>
        <end position="136"/>
    </location>
</feature>
<feature type="coiled-coil region" evidence="3">
    <location>
        <begin position="624"/>
        <end position="679"/>
    </location>
</feature>
<dbReference type="AlphaFoldDB" id="A0A9Q0JV34"/>
<feature type="compositionally biased region" description="Basic and acidic residues" evidence="4">
    <location>
        <begin position="183"/>
        <end position="195"/>
    </location>
</feature>
<comment type="similarity">
    <text evidence="1">Belongs to the WEB family.</text>
</comment>
<feature type="region of interest" description="Disordered" evidence="4">
    <location>
        <begin position="794"/>
        <end position="822"/>
    </location>
</feature>
<feature type="coiled-coil region" evidence="3">
    <location>
        <begin position="259"/>
        <end position="328"/>
    </location>
</feature>
<evidence type="ECO:0000313" key="6">
    <source>
        <dbReference type="Proteomes" id="UP001141806"/>
    </source>
</evidence>
<dbReference type="Proteomes" id="UP001141806">
    <property type="component" value="Unassembled WGS sequence"/>
</dbReference>
<proteinExistence type="inferred from homology"/>
<feature type="compositionally biased region" description="Basic and acidic residues" evidence="4">
    <location>
        <begin position="794"/>
        <end position="803"/>
    </location>
</feature>
<dbReference type="GO" id="GO:0009904">
    <property type="term" value="P:chloroplast accumulation movement"/>
    <property type="evidence" value="ECO:0007669"/>
    <property type="project" value="TreeGrafter"/>
</dbReference>
<evidence type="ECO:0000256" key="4">
    <source>
        <dbReference type="SAM" id="MobiDB-lite"/>
    </source>
</evidence>
<evidence type="ECO:0000313" key="5">
    <source>
        <dbReference type="EMBL" id="KAJ4951378.1"/>
    </source>
</evidence>
<dbReference type="InterPro" id="IPR008545">
    <property type="entry name" value="Web"/>
</dbReference>
<keyword evidence="2 3" id="KW-0175">Coiled coil</keyword>
<keyword evidence="6" id="KW-1185">Reference proteome</keyword>
<accession>A0A9Q0JV34</accession>
<dbReference type="PANTHER" id="PTHR32054:SF31">
    <property type="entry name" value="PROTEIN WEAK CHLOROPLAST MOVEMENT UNDER BLUE LIGHT 1"/>
    <property type="match status" value="1"/>
</dbReference>
<feature type="coiled-coil region" evidence="3">
    <location>
        <begin position="533"/>
        <end position="581"/>
    </location>
</feature>
<feature type="coiled-coil region" evidence="3">
    <location>
        <begin position="751"/>
        <end position="778"/>
    </location>
</feature>
<gene>
    <name evidence="5" type="ORF">NE237_028210</name>
</gene>
<evidence type="ECO:0000256" key="2">
    <source>
        <dbReference type="ARBA" id="ARBA00023054"/>
    </source>
</evidence>
<dbReference type="GO" id="GO:0009903">
    <property type="term" value="P:chloroplast avoidance movement"/>
    <property type="evidence" value="ECO:0007669"/>
    <property type="project" value="TreeGrafter"/>
</dbReference>